<feature type="transmembrane region" description="Helical" evidence="2">
    <location>
        <begin position="306"/>
        <end position="324"/>
    </location>
</feature>
<feature type="transmembrane region" description="Helical" evidence="2">
    <location>
        <begin position="224"/>
        <end position="243"/>
    </location>
</feature>
<dbReference type="SUPFAM" id="SSF52540">
    <property type="entry name" value="P-loop containing nucleoside triphosphate hydrolases"/>
    <property type="match status" value="1"/>
</dbReference>
<feature type="compositionally biased region" description="Pro residues" evidence="1">
    <location>
        <begin position="33"/>
        <end position="49"/>
    </location>
</feature>
<dbReference type="EMBL" id="CP133762">
    <property type="protein sequence ID" value="WMX44800.1"/>
    <property type="molecule type" value="Genomic_DNA"/>
</dbReference>
<dbReference type="Proteomes" id="UP001250858">
    <property type="component" value="Chromosome"/>
</dbReference>
<keyword evidence="2" id="KW-1133">Transmembrane helix</keyword>
<feature type="compositionally biased region" description="Pro residues" evidence="1">
    <location>
        <begin position="72"/>
        <end position="86"/>
    </location>
</feature>
<dbReference type="Gene3D" id="3.40.50.300">
    <property type="entry name" value="P-loop containing nucleotide triphosphate hydrolases"/>
    <property type="match status" value="1"/>
</dbReference>
<evidence type="ECO:0000256" key="1">
    <source>
        <dbReference type="SAM" id="MobiDB-lite"/>
    </source>
</evidence>
<feature type="transmembrane region" description="Helical" evidence="2">
    <location>
        <begin position="255"/>
        <end position="275"/>
    </location>
</feature>
<dbReference type="InterPro" id="IPR027417">
    <property type="entry name" value="P-loop_NTPase"/>
</dbReference>
<sequence>METDGTYESTDTRGAEVPRPAGAPGEGAGTAVPPVPAAPPGPAAPPAAVVPPAAAVPSAAVVPPAAAVPSAAAPPPVPPVPPPPSTAPEGRPAGRGAGGEPAASAAVPAPPAAVPPRPATAPRAASAVAEWLDAPRPEAGPGIWRFRHVPPGPEGPERLAPVTLAGMLIPVAIGLLAWSAWRSEVFPYKTEFLWLLTPRDWWYPATTAPVDWHGQAARAMYDGVFLLVLVAAIGFLGSWRTIVRHYVGRFRPGARAALAGAMALGTLVLVWPEAFGLDWDPLPVVSPVLALVALLTGGFDVFTSPFAVYTLYTLITLLVLWPFARLGDWKGLVRARRAGKTAAAAAARAASAGPDAPAVPRSQWPELREAGERQAAELLAAAVADGRMNDVDCARVRRAWQDAGHDAARRSALVGTLLREGPAAGGHPSGDRDLPGRTAAHDLLLGQVRVGRYPAGERTPRDYHQAGLALEPGLLGTSLLAVGPSGSGKTRSLVAPVTESLTLQALAGGCSVVAVAAAGAPLGPDAAYDVVIRLGDPSSPYDLDLYAGATDPDEAAAFLAEGLVGDVDGVETRRAATVIAQLIGPYRAAYGRFPTVPVLRELLEARPETLRTLLDLLPEDASAQTMRRELESRIRQVGTATDLGPVLADRLSALDRPVFAEFFGGGADGSRPFSLRAVAQHPVRVRIGLPDGAHEEAARLLNRLLLAQFQSVVRDRGRSARGHFACLVLDDAAGALTAGTVRALQRLRPQNAGVVLALRTLAEVPAALHGPLLAVVGCRMAFAGIPNWDGRAFAEAWGTERVETTEVAHHTVFADQPMTRAFHALRKLMTGKAVTTEAVTVREVERERWSASDLAHAVPPGHAVLSLTHVGGERTPPLLVDLRG</sequence>
<evidence type="ECO:0000256" key="2">
    <source>
        <dbReference type="SAM" id="Phobius"/>
    </source>
</evidence>
<reference evidence="3 4" key="1">
    <citation type="submission" date="2023-09" db="EMBL/GenBank/DDBJ databases">
        <title>Complete genome of Streptomyces roseicoloratus T14.</title>
        <authorList>
            <person name="Bashizi T."/>
            <person name="Kim M.-J."/>
            <person name="Lee G."/>
            <person name="Tagele S.B."/>
            <person name="Shin J.-H."/>
        </authorList>
    </citation>
    <scope>NUCLEOTIDE SEQUENCE [LARGE SCALE GENOMIC DNA]</scope>
    <source>
        <strain evidence="3 4">T14</strain>
    </source>
</reference>
<evidence type="ECO:0000313" key="4">
    <source>
        <dbReference type="Proteomes" id="UP001250858"/>
    </source>
</evidence>
<keyword evidence="4" id="KW-1185">Reference proteome</keyword>
<name>A0ABY9RRI2_9ACTN</name>
<feature type="compositionally biased region" description="Pro residues" evidence="1">
    <location>
        <begin position="108"/>
        <end position="119"/>
    </location>
</feature>
<organism evidence="3 4">
    <name type="scientific">Streptomyces roseicoloratus</name>
    <dbReference type="NCBI Taxonomy" id="2508722"/>
    <lineage>
        <taxon>Bacteria</taxon>
        <taxon>Bacillati</taxon>
        <taxon>Actinomycetota</taxon>
        <taxon>Actinomycetes</taxon>
        <taxon>Kitasatosporales</taxon>
        <taxon>Streptomycetaceae</taxon>
        <taxon>Streptomyces</taxon>
    </lineage>
</organism>
<feature type="transmembrane region" description="Helical" evidence="2">
    <location>
        <begin position="281"/>
        <end position="299"/>
    </location>
</feature>
<feature type="region of interest" description="Disordered" evidence="1">
    <location>
        <begin position="68"/>
        <end position="127"/>
    </location>
</feature>
<keyword evidence="2" id="KW-0812">Transmembrane</keyword>
<gene>
    <name evidence="3" type="ORF">RGF97_07950</name>
</gene>
<feature type="transmembrane region" description="Helical" evidence="2">
    <location>
        <begin position="159"/>
        <end position="181"/>
    </location>
</feature>
<feature type="region of interest" description="Disordered" evidence="1">
    <location>
        <begin position="1"/>
        <end position="49"/>
    </location>
</feature>
<accession>A0ABY9RRI2</accession>
<keyword evidence="2" id="KW-0472">Membrane</keyword>
<protein>
    <submittedName>
        <fullName evidence="3">ATP/GTP-binding protein</fullName>
    </submittedName>
</protein>
<evidence type="ECO:0000313" key="3">
    <source>
        <dbReference type="EMBL" id="WMX44800.1"/>
    </source>
</evidence>
<dbReference type="RefSeq" id="WP_309548206.1">
    <property type="nucleotide sequence ID" value="NZ_CP133762.1"/>
</dbReference>
<proteinExistence type="predicted"/>